<evidence type="ECO:0000313" key="7">
    <source>
        <dbReference type="Proteomes" id="UP000182998"/>
    </source>
</evidence>
<reference evidence="5 7" key="3">
    <citation type="submission" date="2016-10" db="EMBL/GenBank/DDBJ databases">
        <authorList>
            <person name="Varghese N."/>
            <person name="Submissions S."/>
        </authorList>
    </citation>
    <scope>NUCLEOTIDE SEQUENCE [LARGE SCALE GENOMIC DNA]</scope>
    <source>
        <strain evidence="5 7">ATCC 33218</strain>
    </source>
</reference>
<dbReference type="InterPro" id="IPR036291">
    <property type="entry name" value="NAD(P)-bd_dom_sf"/>
</dbReference>
<dbReference type="Proteomes" id="UP000032414">
    <property type="component" value="Chromosome I"/>
</dbReference>
<dbReference type="SUPFAM" id="SSF51735">
    <property type="entry name" value="NAD(P)-binding Rossmann-fold domains"/>
    <property type="match status" value="1"/>
</dbReference>
<dbReference type="OrthoDB" id="9803010at2"/>
<accession>A0A098GD29</accession>
<dbReference type="RefSeq" id="WP_045098810.1">
    <property type="nucleotide sequence ID" value="NZ_CP020614.1"/>
</dbReference>
<dbReference type="PRINTS" id="PR01713">
    <property type="entry name" value="NUCEPIMERASE"/>
</dbReference>
<proteinExistence type="inferred from homology"/>
<protein>
    <submittedName>
        <fullName evidence="4">NAD-dependent epimerase/dehydratase</fullName>
    </submittedName>
    <submittedName>
        <fullName evidence="5">UDP-glucose 4-epimerase</fullName>
    </submittedName>
</protein>
<organism evidence="4 6">
    <name type="scientific">Legionella micdadei</name>
    <name type="common">Tatlockia micdadei</name>
    <dbReference type="NCBI Taxonomy" id="451"/>
    <lineage>
        <taxon>Bacteria</taxon>
        <taxon>Pseudomonadati</taxon>
        <taxon>Pseudomonadota</taxon>
        <taxon>Gammaproteobacteria</taxon>
        <taxon>Legionellales</taxon>
        <taxon>Legionellaceae</taxon>
        <taxon>Legionella</taxon>
    </lineage>
</organism>
<dbReference type="Proteomes" id="UP000182998">
    <property type="component" value="Unassembled WGS sequence"/>
</dbReference>
<evidence type="ECO:0000259" key="3">
    <source>
        <dbReference type="Pfam" id="PF01370"/>
    </source>
</evidence>
<feature type="domain" description="NAD-dependent epimerase/dehydratase" evidence="3">
    <location>
        <begin position="4"/>
        <end position="238"/>
    </location>
</feature>
<comment type="pathway">
    <text evidence="1">Bacterial outer membrane biogenesis; LPS O-antigen biosynthesis.</text>
</comment>
<keyword evidence="7" id="KW-1185">Reference proteome</keyword>
<dbReference type="EMBL" id="FMVN01000015">
    <property type="protein sequence ID" value="SCY72376.1"/>
    <property type="molecule type" value="Genomic_DNA"/>
</dbReference>
<evidence type="ECO:0000256" key="2">
    <source>
        <dbReference type="ARBA" id="ARBA00007637"/>
    </source>
</evidence>
<dbReference type="EMBL" id="LN614830">
    <property type="protein sequence ID" value="CEG60389.1"/>
    <property type="molecule type" value="Genomic_DNA"/>
</dbReference>
<gene>
    <name evidence="4" type="ORF">LMI_1074</name>
    <name evidence="5" type="ORF">SAMN02982997_02657</name>
</gene>
<dbReference type="Gene3D" id="3.40.50.720">
    <property type="entry name" value="NAD(P)-binding Rossmann-like Domain"/>
    <property type="match status" value="1"/>
</dbReference>
<dbReference type="HOGENOM" id="CLU_007383_1_7_6"/>
<name>A0A098GD29_LEGMI</name>
<reference evidence="4" key="2">
    <citation type="submission" date="2014-09" db="EMBL/GenBank/DDBJ databases">
        <authorList>
            <person name="GOMEZ-VALERO Laura"/>
        </authorList>
    </citation>
    <scope>NUCLEOTIDE SEQUENCE</scope>
    <source>
        <strain evidence="4">ATCC33218</strain>
    </source>
</reference>
<dbReference type="AlphaFoldDB" id="A0A098GD29"/>
<evidence type="ECO:0000313" key="6">
    <source>
        <dbReference type="Proteomes" id="UP000032414"/>
    </source>
</evidence>
<evidence type="ECO:0000256" key="1">
    <source>
        <dbReference type="ARBA" id="ARBA00005125"/>
    </source>
</evidence>
<reference evidence="6" key="1">
    <citation type="submission" date="2014-09" db="EMBL/GenBank/DDBJ databases">
        <authorList>
            <person name="Gomez-Valero L."/>
        </authorList>
    </citation>
    <scope>NUCLEOTIDE SEQUENCE [LARGE SCALE GENOMIC DNA]</scope>
    <source>
        <strain evidence="6">ATCC33218</strain>
    </source>
</reference>
<dbReference type="STRING" id="451.B6N58_10135"/>
<dbReference type="KEGG" id="tmc:LMI_1074"/>
<dbReference type="Pfam" id="PF01370">
    <property type="entry name" value="Epimerase"/>
    <property type="match status" value="1"/>
</dbReference>
<dbReference type="Gene3D" id="3.90.25.10">
    <property type="entry name" value="UDP-galactose 4-epimerase, domain 1"/>
    <property type="match status" value="1"/>
</dbReference>
<dbReference type="PATRIC" id="fig|451.8.peg.177"/>
<sequence>MKKVLVTGGTGFIGNYLVRQLLSLGVEVLVIDKSIHRPTYFDISKAELIEGDVLSQGLLRQCLEQVDTCFHLAAILSFTVCARDWLFSHANNVLAFNGLLEELRRASHPVKLVYASSCAVYGDSKDLPSSESHKTSPLTSYGADKLSNEIYAQVMSNMYGINSIGLRIFNVYGPGQLESSSYAGVITFFKNAILKGQPITIFGDGNQTRDFIYIDDVVQALLAAAKKASSQSGIYNVCTGHPTSILGLAELMMKLSGKKVPIIHQPARPGDPYHSLGDNLLAQKELGFRPLTSIESGLASLFTDSTNKPS</sequence>
<evidence type="ECO:0000313" key="5">
    <source>
        <dbReference type="EMBL" id="SCY72376.1"/>
    </source>
</evidence>
<comment type="similarity">
    <text evidence="2">Belongs to the NAD(P)-dependent epimerase/dehydratase family.</text>
</comment>
<evidence type="ECO:0000313" key="4">
    <source>
        <dbReference type="EMBL" id="CEG60389.1"/>
    </source>
</evidence>
<dbReference type="InterPro" id="IPR001509">
    <property type="entry name" value="Epimerase_deHydtase"/>
</dbReference>
<dbReference type="PANTHER" id="PTHR43000">
    <property type="entry name" value="DTDP-D-GLUCOSE 4,6-DEHYDRATASE-RELATED"/>
    <property type="match status" value="1"/>
</dbReference>